<sequence length="77" mass="8240">MATGTLLSTLAPAESALPSEQSMSVRKGGFALRNHVLAARTRKIISETAYAYYEKCIVKPAVGALRPSFMGFYDVGA</sequence>
<name>A0ABR1SBJ8_9PEZI</name>
<protein>
    <submittedName>
        <fullName evidence="1">Uncharacterized protein</fullName>
    </submittedName>
</protein>
<organism evidence="1 2">
    <name type="scientific">Apiospora marii</name>
    <dbReference type="NCBI Taxonomy" id="335849"/>
    <lineage>
        <taxon>Eukaryota</taxon>
        <taxon>Fungi</taxon>
        <taxon>Dikarya</taxon>
        <taxon>Ascomycota</taxon>
        <taxon>Pezizomycotina</taxon>
        <taxon>Sordariomycetes</taxon>
        <taxon>Xylariomycetidae</taxon>
        <taxon>Amphisphaeriales</taxon>
        <taxon>Apiosporaceae</taxon>
        <taxon>Apiospora</taxon>
    </lineage>
</organism>
<proteinExistence type="predicted"/>
<evidence type="ECO:0000313" key="1">
    <source>
        <dbReference type="EMBL" id="KAK8029209.1"/>
    </source>
</evidence>
<accession>A0ABR1SBJ8</accession>
<comment type="caution">
    <text evidence="1">The sequence shown here is derived from an EMBL/GenBank/DDBJ whole genome shotgun (WGS) entry which is preliminary data.</text>
</comment>
<dbReference type="Proteomes" id="UP001396898">
    <property type="component" value="Unassembled WGS sequence"/>
</dbReference>
<evidence type="ECO:0000313" key="2">
    <source>
        <dbReference type="Proteomes" id="UP001396898"/>
    </source>
</evidence>
<keyword evidence="2" id="KW-1185">Reference proteome</keyword>
<gene>
    <name evidence="1" type="ORF">PG991_006265</name>
</gene>
<reference evidence="1 2" key="1">
    <citation type="submission" date="2023-01" db="EMBL/GenBank/DDBJ databases">
        <title>Analysis of 21 Apiospora genomes using comparative genomics revels a genus with tremendous synthesis potential of carbohydrate active enzymes and secondary metabolites.</title>
        <authorList>
            <person name="Sorensen T."/>
        </authorList>
    </citation>
    <scope>NUCLEOTIDE SEQUENCE [LARGE SCALE GENOMIC DNA]</scope>
    <source>
        <strain evidence="1 2">CBS 20057</strain>
    </source>
</reference>
<dbReference type="EMBL" id="JAQQWI010000007">
    <property type="protein sequence ID" value="KAK8029209.1"/>
    <property type="molecule type" value="Genomic_DNA"/>
</dbReference>